<keyword evidence="1" id="KW-1015">Disulfide bond</keyword>
<evidence type="ECO:0000313" key="5">
    <source>
        <dbReference type="Proteomes" id="UP001476798"/>
    </source>
</evidence>
<dbReference type="SMART" id="SM00034">
    <property type="entry name" value="CLECT"/>
    <property type="match status" value="1"/>
</dbReference>
<dbReference type="CDD" id="cd00037">
    <property type="entry name" value="CLECT"/>
    <property type="match status" value="1"/>
</dbReference>
<dbReference type="Gene3D" id="3.10.100.10">
    <property type="entry name" value="Mannose-Binding Protein A, subunit A"/>
    <property type="match status" value="1"/>
</dbReference>
<evidence type="ECO:0000313" key="4">
    <source>
        <dbReference type="EMBL" id="MEQ2160325.1"/>
    </source>
</evidence>
<gene>
    <name evidence="4" type="ORF">GOODEAATRI_032561</name>
</gene>
<dbReference type="EMBL" id="JAHRIO010006141">
    <property type="protein sequence ID" value="MEQ2160325.1"/>
    <property type="molecule type" value="Genomic_DNA"/>
</dbReference>
<proteinExistence type="predicted"/>
<feature type="domain" description="C-type lectin" evidence="3">
    <location>
        <begin position="52"/>
        <end position="170"/>
    </location>
</feature>
<comment type="caution">
    <text evidence="4">The sequence shown here is derived from an EMBL/GenBank/DDBJ whole genome shotgun (WGS) entry which is preliminary data.</text>
</comment>
<evidence type="ECO:0000259" key="3">
    <source>
        <dbReference type="PROSITE" id="PS50041"/>
    </source>
</evidence>
<protein>
    <recommendedName>
        <fullName evidence="3">C-type lectin domain-containing protein</fullName>
    </recommendedName>
</protein>
<name>A0ABV0MMI5_9TELE</name>
<dbReference type="Pfam" id="PF00059">
    <property type="entry name" value="Lectin_C"/>
    <property type="match status" value="1"/>
</dbReference>
<accession>A0ABV0MMI5</accession>
<feature type="chain" id="PRO_5047221908" description="C-type lectin domain-containing protein" evidence="2">
    <location>
        <begin position="23"/>
        <end position="173"/>
    </location>
</feature>
<evidence type="ECO:0000256" key="1">
    <source>
        <dbReference type="ARBA" id="ARBA00023157"/>
    </source>
</evidence>
<keyword evidence="5" id="KW-1185">Reference proteome</keyword>
<organism evidence="4 5">
    <name type="scientific">Goodea atripinnis</name>
    <dbReference type="NCBI Taxonomy" id="208336"/>
    <lineage>
        <taxon>Eukaryota</taxon>
        <taxon>Metazoa</taxon>
        <taxon>Chordata</taxon>
        <taxon>Craniata</taxon>
        <taxon>Vertebrata</taxon>
        <taxon>Euteleostomi</taxon>
        <taxon>Actinopterygii</taxon>
        <taxon>Neopterygii</taxon>
        <taxon>Teleostei</taxon>
        <taxon>Neoteleostei</taxon>
        <taxon>Acanthomorphata</taxon>
        <taxon>Ovalentaria</taxon>
        <taxon>Atherinomorphae</taxon>
        <taxon>Cyprinodontiformes</taxon>
        <taxon>Goodeidae</taxon>
        <taxon>Goodea</taxon>
    </lineage>
</organism>
<dbReference type="InterPro" id="IPR018378">
    <property type="entry name" value="C-type_lectin_CS"/>
</dbReference>
<keyword evidence="2" id="KW-0732">Signal</keyword>
<feature type="signal peptide" evidence="2">
    <location>
        <begin position="1"/>
        <end position="22"/>
    </location>
</feature>
<dbReference type="PROSITE" id="PS00615">
    <property type="entry name" value="C_TYPE_LECTIN_1"/>
    <property type="match status" value="1"/>
</dbReference>
<dbReference type="PROSITE" id="PS50041">
    <property type="entry name" value="C_TYPE_LECTIN_2"/>
    <property type="match status" value="1"/>
</dbReference>
<dbReference type="InterPro" id="IPR016186">
    <property type="entry name" value="C-type_lectin-like/link_sf"/>
</dbReference>
<dbReference type="PANTHER" id="PTHR22803">
    <property type="entry name" value="MANNOSE, PHOSPHOLIPASE, LECTIN RECEPTOR RELATED"/>
    <property type="match status" value="1"/>
</dbReference>
<dbReference type="InterPro" id="IPR050111">
    <property type="entry name" value="C-type_lectin/snaclec_domain"/>
</dbReference>
<dbReference type="InterPro" id="IPR001304">
    <property type="entry name" value="C-type_lectin-like"/>
</dbReference>
<dbReference type="Proteomes" id="UP001476798">
    <property type="component" value="Unassembled WGS sequence"/>
</dbReference>
<evidence type="ECO:0000256" key="2">
    <source>
        <dbReference type="SAM" id="SignalP"/>
    </source>
</evidence>
<sequence>MMRVLSSSAFMCAMMFLTNVVALPETKSDDDETAKRDLVKRSTVCSHGWTGFNGRCFRYIPTPMSWAKAEKRCQSMKGNLASIHDIEEYHEIQRLVMTATHELTVTWVGGSDAQEENQWLWTDGTSFQFTNWCPGEPNNLHQQHCLTINYGGQKCWDDYQCHYKRPFICAKKA</sequence>
<dbReference type="SUPFAM" id="SSF56436">
    <property type="entry name" value="C-type lectin-like"/>
    <property type="match status" value="1"/>
</dbReference>
<dbReference type="InterPro" id="IPR016187">
    <property type="entry name" value="CTDL_fold"/>
</dbReference>
<reference evidence="4 5" key="1">
    <citation type="submission" date="2021-06" db="EMBL/GenBank/DDBJ databases">
        <authorList>
            <person name="Palmer J.M."/>
        </authorList>
    </citation>
    <scope>NUCLEOTIDE SEQUENCE [LARGE SCALE GENOMIC DNA]</scope>
    <source>
        <strain evidence="4 5">GA_2019</strain>
        <tissue evidence="4">Muscle</tissue>
    </source>
</reference>